<keyword evidence="2" id="KW-0732">Signal</keyword>
<organism evidence="3 4">
    <name type="scientific">Haliangium ochraceum (strain DSM 14365 / JCM 11303 / SMP-2)</name>
    <dbReference type="NCBI Taxonomy" id="502025"/>
    <lineage>
        <taxon>Bacteria</taxon>
        <taxon>Pseudomonadati</taxon>
        <taxon>Myxococcota</taxon>
        <taxon>Polyangia</taxon>
        <taxon>Haliangiales</taxon>
        <taxon>Kofleriaceae</taxon>
        <taxon>Haliangium</taxon>
    </lineage>
</organism>
<keyword evidence="4" id="KW-1185">Reference proteome</keyword>
<evidence type="ECO:0000313" key="4">
    <source>
        <dbReference type="Proteomes" id="UP000001880"/>
    </source>
</evidence>
<keyword evidence="1" id="KW-0472">Membrane</keyword>
<feature type="chain" id="PRO_5003010978" evidence="2">
    <location>
        <begin position="24"/>
        <end position="751"/>
    </location>
</feature>
<dbReference type="AlphaFoldDB" id="D0LWH8"/>
<evidence type="ECO:0000313" key="3">
    <source>
        <dbReference type="EMBL" id="ACY17628.1"/>
    </source>
</evidence>
<dbReference type="EMBL" id="CP001804">
    <property type="protein sequence ID" value="ACY17628.1"/>
    <property type="molecule type" value="Genomic_DNA"/>
</dbReference>
<dbReference type="Proteomes" id="UP000001880">
    <property type="component" value="Chromosome"/>
</dbReference>
<keyword evidence="1" id="KW-1133">Transmembrane helix</keyword>
<dbReference type="InterPro" id="IPR011250">
    <property type="entry name" value="OMP/PagP_B-barrel"/>
</dbReference>
<protein>
    <submittedName>
        <fullName evidence="3">Uncharacterized protein</fullName>
    </submittedName>
</protein>
<gene>
    <name evidence="3" type="ordered locus">Hoch_5140</name>
</gene>
<accession>D0LWH8</accession>
<sequence length="751" mass="80423">MTSRVLVSLTALASLLFAEPAFAQDGSSAIDITVRLPNADSTSYSESNEVDRIDFFNYAHCVCSDEAEPGPSLFQVEVELLDRDYEFAADDAELQVGNDCNNDEEDQRDCETIADIGDVINDLDGAPRFSVRTRQFMFPGDDACQQEDGTSNIWLLFDDGNDGNIDEYFAVDYGYDAEPPPAPSGILAQPGESALNLSWDAIESRQDDVFGFQALCAKADGTPAFDSAKGEPLYDTAFQLCGSAAGADVFRDNTGVEVDAGSPSSGDLPSWMSELDPRYLCGTSGAQNAQSLRIEGLENGTSYRVALLVVDDARNVVAVDLGEGTPSEVVDFWEDYHDQGGGADGGFCLVTSTFGDGSGMTQALRDFRDGTLASTAAGRALTVAYYRYVAPLGAAAERSALVRAAAAAVLAPLAAAAAFWEYTGPLTKLLVFAGLLLLWRRRRANRAARAGRAEDTRRERGPRRPLLLQPRAAGALALALLLGLGAQAAAQSDPYWDTFDPVVEDEGPLLAPSPWNVALKFGPYLPDIDSEFGDGEGPYQRMFGSKGFLGGADIEYFFLHPMGQLGVFGGLGYTTESANAYATCGAGDSGCTPGMPQLDDDGDPVRVDGDQTSFHMIPLALGAVYRFTYLDDAWNVPVVPYARAGLSYYLWWFTRPDGSFSEAPTDECPSFDGCDGDPARGASLGYQASLGVAVRAERLDPQAARSMRNDLGIEHAGFFAEVLYAQVDGFGADSKLSLGDLTWFGGINFEF</sequence>
<feature type="signal peptide" evidence="2">
    <location>
        <begin position="1"/>
        <end position="23"/>
    </location>
</feature>
<evidence type="ECO:0000256" key="1">
    <source>
        <dbReference type="SAM" id="Phobius"/>
    </source>
</evidence>
<name>D0LWH8_HALO1</name>
<dbReference type="SUPFAM" id="SSF56925">
    <property type="entry name" value="OMPA-like"/>
    <property type="match status" value="1"/>
</dbReference>
<reference evidence="3 4" key="1">
    <citation type="journal article" date="2010" name="Stand. Genomic Sci.">
        <title>Complete genome sequence of Haliangium ochraceum type strain (SMP-2).</title>
        <authorList>
            <consortium name="US DOE Joint Genome Institute (JGI-PGF)"/>
            <person name="Ivanova N."/>
            <person name="Daum C."/>
            <person name="Lang E."/>
            <person name="Abt B."/>
            <person name="Kopitz M."/>
            <person name="Saunders E."/>
            <person name="Lapidus A."/>
            <person name="Lucas S."/>
            <person name="Glavina Del Rio T."/>
            <person name="Nolan M."/>
            <person name="Tice H."/>
            <person name="Copeland A."/>
            <person name="Cheng J.F."/>
            <person name="Chen F."/>
            <person name="Bruce D."/>
            <person name="Goodwin L."/>
            <person name="Pitluck S."/>
            <person name="Mavromatis K."/>
            <person name="Pati A."/>
            <person name="Mikhailova N."/>
            <person name="Chen A."/>
            <person name="Palaniappan K."/>
            <person name="Land M."/>
            <person name="Hauser L."/>
            <person name="Chang Y.J."/>
            <person name="Jeffries C.D."/>
            <person name="Detter J.C."/>
            <person name="Brettin T."/>
            <person name="Rohde M."/>
            <person name="Goker M."/>
            <person name="Bristow J."/>
            <person name="Markowitz V."/>
            <person name="Eisen J.A."/>
            <person name="Hugenholtz P."/>
            <person name="Kyrpides N.C."/>
            <person name="Klenk H.P."/>
        </authorList>
    </citation>
    <scope>NUCLEOTIDE SEQUENCE [LARGE SCALE GENOMIC DNA]</scope>
    <source>
        <strain evidence="4">DSM 14365 / CIP 107738 / JCM 11303 / AJ 13395 / SMP-2</strain>
    </source>
</reference>
<feature type="transmembrane region" description="Helical" evidence="1">
    <location>
        <begin position="466"/>
        <end position="486"/>
    </location>
</feature>
<feature type="transmembrane region" description="Helical" evidence="1">
    <location>
        <begin position="419"/>
        <end position="439"/>
    </location>
</feature>
<proteinExistence type="predicted"/>
<evidence type="ECO:0000256" key="2">
    <source>
        <dbReference type="SAM" id="SignalP"/>
    </source>
</evidence>
<dbReference type="HOGENOM" id="CLU_370387_0_0_7"/>
<dbReference type="RefSeq" id="WP_012830220.1">
    <property type="nucleotide sequence ID" value="NC_013440.1"/>
</dbReference>
<dbReference type="eggNOG" id="ENOG5032C6D">
    <property type="taxonomic scope" value="Bacteria"/>
</dbReference>
<dbReference type="KEGG" id="hoh:Hoch_5140"/>
<keyword evidence="1" id="KW-0812">Transmembrane</keyword>
<dbReference type="STRING" id="502025.Hoch_5140"/>
<dbReference type="NCBIfam" id="NF040596">
    <property type="entry name" value="MXAN_2562_fam"/>
    <property type="match status" value="1"/>
</dbReference>